<name>A0A2A5CEF3_9GAMM</name>
<evidence type="ECO:0000313" key="6">
    <source>
        <dbReference type="EMBL" id="PCJ41840.1"/>
    </source>
</evidence>
<reference evidence="7" key="1">
    <citation type="submission" date="2017-08" db="EMBL/GenBank/DDBJ databases">
        <title>A dynamic microbial community with high functional redundancy inhabits the cold, oxic subseafloor aquifer.</title>
        <authorList>
            <person name="Tully B.J."/>
            <person name="Wheat C.G."/>
            <person name="Glazer B.T."/>
            <person name="Huber J.A."/>
        </authorList>
    </citation>
    <scope>NUCLEOTIDE SEQUENCE [LARGE SCALE GENOMIC DNA]</scope>
</reference>
<evidence type="ECO:0000256" key="1">
    <source>
        <dbReference type="ARBA" id="ARBA00022617"/>
    </source>
</evidence>
<sequence length="286" mass="31129">MNKKFISLLVVLIVVVAGLYWAFGLPRVGDPEIPASTQAMANGEYLYNAAGCAACHQVDGAEGPVGGYEIESPFGGSFSTPNITPDTETGIGGWSGRDFLLAIKHGRSPTGGFYWPAFPYRSYQGMTDEDVLDIAAYMVTLPPVNSEAPEHELPAWQFSWMMSGWNIMADFLEGELSAVGNDEQVQRGAYLARSFSHCGECHTPRNVLGISNFNNEFAGQEGVASAALTADGLGAYSYEDFVYFLEDGFTANFEQVGGEMLDVIDHTSKLTQEDREALAAFFFRED</sequence>
<dbReference type="Proteomes" id="UP000228987">
    <property type="component" value="Unassembled WGS sequence"/>
</dbReference>
<evidence type="ECO:0000256" key="3">
    <source>
        <dbReference type="ARBA" id="ARBA00023004"/>
    </source>
</evidence>
<dbReference type="EMBL" id="NVWI01000004">
    <property type="protein sequence ID" value="PCJ41840.1"/>
    <property type="molecule type" value="Genomic_DNA"/>
</dbReference>
<evidence type="ECO:0000256" key="4">
    <source>
        <dbReference type="PROSITE-ProRule" id="PRU00433"/>
    </source>
</evidence>
<dbReference type="GO" id="GO:0020037">
    <property type="term" value="F:heme binding"/>
    <property type="evidence" value="ECO:0007669"/>
    <property type="project" value="InterPro"/>
</dbReference>
<dbReference type="InterPro" id="IPR009056">
    <property type="entry name" value="Cyt_c-like_dom"/>
</dbReference>
<dbReference type="AlphaFoldDB" id="A0A2A5CEF3"/>
<dbReference type="PANTHER" id="PTHR35008">
    <property type="entry name" value="BLL4482 PROTEIN-RELATED"/>
    <property type="match status" value="1"/>
</dbReference>
<dbReference type="Pfam" id="PF00034">
    <property type="entry name" value="Cytochrom_C"/>
    <property type="match status" value="1"/>
</dbReference>
<dbReference type="SUPFAM" id="SSF46626">
    <property type="entry name" value="Cytochrome c"/>
    <property type="match status" value="2"/>
</dbReference>
<keyword evidence="2 4" id="KW-0479">Metal-binding</keyword>
<dbReference type="GO" id="GO:0009055">
    <property type="term" value="F:electron transfer activity"/>
    <property type="evidence" value="ECO:0007669"/>
    <property type="project" value="InterPro"/>
</dbReference>
<evidence type="ECO:0000259" key="5">
    <source>
        <dbReference type="PROSITE" id="PS51007"/>
    </source>
</evidence>
<gene>
    <name evidence="6" type="ORF">COA71_07475</name>
</gene>
<protein>
    <recommendedName>
        <fullName evidence="5">Cytochrome c domain-containing protein</fullName>
    </recommendedName>
</protein>
<dbReference type="GO" id="GO:0046872">
    <property type="term" value="F:metal ion binding"/>
    <property type="evidence" value="ECO:0007669"/>
    <property type="project" value="UniProtKB-KW"/>
</dbReference>
<feature type="domain" description="Cytochrome c" evidence="5">
    <location>
        <begin position="38"/>
        <end position="142"/>
    </location>
</feature>
<organism evidence="6 7">
    <name type="scientific">SAR86 cluster bacterium</name>
    <dbReference type="NCBI Taxonomy" id="2030880"/>
    <lineage>
        <taxon>Bacteria</taxon>
        <taxon>Pseudomonadati</taxon>
        <taxon>Pseudomonadota</taxon>
        <taxon>Gammaproteobacteria</taxon>
        <taxon>SAR86 cluster</taxon>
    </lineage>
</organism>
<dbReference type="Gene3D" id="1.10.760.10">
    <property type="entry name" value="Cytochrome c-like domain"/>
    <property type="match status" value="1"/>
</dbReference>
<dbReference type="InterPro" id="IPR036909">
    <property type="entry name" value="Cyt_c-like_dom_sf"/>
</dbReference>
<comment type="caution">
    <text evidence="6">The sequence shown here is derived from an EMBL/GenBank/DDBJ whole genome shotgun (WGS) entry which is preliminary data.</text>
</comment>
<evidence type="ECO:0000256" key="2">
    <source>
        <dbReference type="ARBA" id="ARBA00022723"/>
    </source>
</evidence>
<evidence type="ECO:0000313" key="7">
    <source>
        <dbReference type="Proteomes" id="UP000228987"/>
    </source>
</evidence>
<keyword evidence="1 4" id="KW-0349">Heme</keyword>
<dbReference type="PROSITE" id="PS51007">
    <property type="entry name" value="CYTC"/>
    <property type="match status" value="2"/>
</dbReference>
<feature type="domain" description="Cytochrome c" evidence="5">
    <location>
        <begin position="183"/>
        <end position="286"/>
    </location>
</feature>
<accession>A0A2A5CEF3</accession>
<dbReference type="PANTHER" id="PTHR35008:SF8">
    <property type="entry name" value="ALCOHOL DEHYDROGENASE CYTOCHROME C SUBUNIT"/>
    <property type="match status" value="1"/>
</dbReference>
<proteinExistence type="predicted"/>
<keyword evidence="3 4" id="KW-0408">Iron</keyword>
<dbReference type="InterPro" id="IPR051459">
    <property type="entry name" value="Cytochrome_c-type_DH"/>
</dbReference>